<gene>
    <name evidence="1" type="ORF">NC653_012918</name>
</gene>
<comment type="caution">
    <text evidence="1">The sequence shown here is derived from an EMBL/GenBank/DDBJ whole genome shotgun (WGS) entry which is preliminary data.</text>
</comment>
<protein>
    <submittedName>
        <fullName evidence="1">Uncharacterized protein</fullName>
    </submittedName>
</protein>
<accession>A0AAD6W206</accession>
<dbReference type="Proteomes" id="UP001164929">
    <property type="component" value="Chromosome 5"/>
</dbReference>
<proteinExistence type="predicted"/>
<keyword evidence="2" id="KW-1185">Reference proteome</keyword>
<evidence type="ECO:0000313" key="2">
    <source>
        <dbReference type="Proteomes" id="UP001164929"/>
    </source>
</evidence>
<dbReference type="PROSITE" id="PS51257">
    <property type="entry name" value="PROKAR_LIPOPROTEIN"/>
    <property type="match status" value="1"/>
</dbReference>
<evidence type="ECO:0000313" key="1">
    <source>
        <dbReference type="EMBL" id="KAJ6996167.1"/>
    </source>
</evidence>
<sequence>MRGSSQHRKMRSVFLSSAVVGCCVYCGSSTSVTGLQLVVTSFTTGGSIQLSLLNFSVSSCLLSWCLHWQGCSGDSDVARPCILVEKEQVTALRQQVNFLDEKARTIKTIQVYLDFLLVPVIDEEAWWPSTYF</sequence>
<dbReference type="AlphaFoldDB" id="A0AAD6W206"/>
<reference evidence="1" key="1">
    <citation type="journal article" date="2023" name="Mol. Ecol. Resour.">
        <title>Chromosome-level genome assembly of a triploid poplar Populus alba 'Berolinensis'.</title>
        <authorList>
            <person name="Chen S."/>
            <person name="Yu Y."/>
            <person name="Wang X."/>
            <person name="Wang S."/>
            <person name="Zhang T."/>
            <person name="Zhou Y."/>
            <person name="He R."/>
            <person name="Meng N."/>
            <person name="Wang Y."/>
            <person name="Liu W."/>
            <person name="Liu Z."/>
            <person name="Liu J."/>
            <person name="Guo Q."/>
            <person name="Huang H."/>
            <person name="Sederoff R.R."/>
            <person name="Wang G."/>
            <person name="Qu G."/>
            <person name="Chen S."/>
        </authorList>
    </citation>
    <scope>NUCLEOTIDE SEQUENCE</scope>
    <source>
        <strain evidence="1">SC-2020</strain>
    </source>
</reference>
<organism evidence="1 2">
    <name type="scientific">Populus alba x Populus x berolinensis</name>
    <dbReference type="NCBI Taxonomy" id="444605"/>
    <lineage>
        <taxon>Eukaryota</taxon>
        <taxon>Viridiplantae</taxon>
        <taxon>Streptophyta</taxon>
        <taxon>Embryophyta</taxon>
        <taxon>Tracheophyta</taxon>
        <taxon>Spermatophyta</taxon>
        <taxon>Magnoliopsida</taxon>
        <taxon>eudicotyledons</taxon>
        <taxon>Gunneridae</taxon>
        <taxon>Pentapetalae</taxon>
        <taxon>rosids</taxon>
        <taxon>fabids</taxon>
        <taxon>Malpighiales</taxon>
        <taxon>Salicaceae</taxon>
        <taxon>Saliceae</taxon>
        <taxon>Populus</taxon>
    </lineage>
</organism>
<name>A0AAD6W206_9ROSI</name>
<dbReference type="EMBL" id="JAQIZT010000005">
    <property type="protein sequence ID" value="KAJ6996167.1"/>
    <property type="molecule type" value="Genomic_DNA"/>
</dbReference>